<accession>A0AAF3F9X1</accession>
<dbReference type="WBParaSite" id="MBELARI_LOCUS3726">
    <property type="protein sequence ID" value="MBELARI_LOCUS3726"/>
    <property type="gene ID" value="MBELARI_LOCUS3726"/>
</dbReference>
<evidence type="ECO:0000256" key="2">
    <source>
        <dbReference type="SAM" id="Phobius"/>
    </source>
</evidence>
<dbReference type="Proteomes" id="UP000887575">
    <property type="component" value="Unassembled WGS sequence"/>
</dbReference>
<feature type="region of interest" description="Disordered" evidence="1">
    <location>
        <begin position="46"/>
        <end position="75"/>
    </location>
</feature>
<dbReference type="GO" id="GO:0005615">
    <property type="term" value="C:extracellular space"/>
    <property type="evidence" value="ECO:0007669"/>
    <property type="project" value="TreeGrafter"/>
</dbReference>
<sequence>MKSNNVIAGLLGVCACLLFLIYYEEIRNVMFEQLPQQLQYIAQMPETGKSESGMDPNDEDRQEEERNNATTTATTTTNPRFYTIKSLEDLFDTCPLKHKDPWDDEFIKKLGKANKDSCTPDELLTKFKDGKVELNEKNPASKGHSCQGRCIYYKNNYVLGSDSWKKIDDQKFECDHVEVECKDVNGKVDYKYIHQQIFEYSRDRMNLFGSMGKKTNASRVRSDQFHPDVYIIILDAMSMTGGFRQMPETMIFLEESLQAVPFRFVAKVAENSKPNSIAFLFGEIPIPVDRRVFGVNDVLHHTLDENESCGRALDNETYIMFEYEDAGYKTMWGCDFYLVNFGYTNCVGIKNQLSTHYMRAFQIRSAYQKDDLLKSFVFNREKCRFPYTHLLDYQQMFIDSYKDVPKMSLIWSVDASHDSEKPMASTDSTFRKFLEQNKHNFDNAFVIVMGDHGPRYDSATNTKQGLYDRINPLMMLALPERLRGSKMHKVLKENSEELSSHHDLHATLVDIVRHQPETNFTDIKYRKINKTYGSSWLRKFESGVPRTCKTLPIPSQYCLCDYGQIEILDSNLHKELGQRAVRDINTFLHERGVADQCEDMEFDSMSKLLLMPSVTYKAQYRVHFITKKGAKLMTTYVRHQNDRVELLKREWDRTDRYGKTADCLKIDAKNFDLRILCYCKKQ</sequence>
<reference evidence="4" key="1">
    <citation type="submission" date="2024-02" db="UniProtKB">
        <authorList>
            <consortium name="WormBaseParasite"/>
        </authorList>
    </citation>
    <scope>IDENTIFICATION</scope>
</reference>
<dbReference type="PROSITE" id="PS51257">
    <property type="entry name" value="PROKAR_LIPOPROTEIN"/>
    <property type="match status" value="1"/>
</dbReference>
<dbReference type="PANTHER" id="PTHR10974">
    <property type="entry name" value="FI08016P-RELATED"/>
    <property type="match status" value="1"/>
</dbReference>
<dbReference type="PANTHER" id="PTHR10974:SF75">
    <property type="entry name" value="SULFATASE DOMAIN-CONTAINING PROTEIN"/>
    <property type="match status" value="1"/>
</dbReference>
<evidence type="ECO:0000313" key="4">
    <source>
        <dbReference type="WBParaSite" id="MBELARI_LOCUS3726"/>
    </source>
</evidence>
<organism evidence="3 4">
    <name type="scientific">Mesorhabditis belari</name>
    <dbReference type="NCBI Taxonomy" id="2138241"/>
    <lineage>
        <taxon>Eukaryota</taxon>
        <taxon>Metazoa</taxon>
        <taxon>Ecdysozoa</taxon>
        <taxon>Nematoda</taxon>
        <taxon>Chromadorea</taxon>
        <taxon>Rhabditida</taxon>
        <taxon>Rhabditina</taxon>
        <taxon>Rhabditomorpha</taxon>
        <taxon>Rhabditoidea</taxon>
        <taxon>Rhabditidae</taxon>
        <taxon>Mesorhabditinae</taxon>
        <taxon>Mesorhabditis</taxon>
    </lineage>
</organism>
<dbReference type="AlphaFoldDB" id="A0AAF3F9X1"/>
<dbReference type="Pfam" id="PF02995">
    <property type="entry name" value="DUF229"/>
    <property type="match status" value="1"/>
</dbReference>
<proteinExistence type="predicted"/>
<dbReference type="InterPro" id="IPR017850">
    <property type="entry name" value="Alkaline_phosphatase_core_sf"/>
</dbReference>
<evidence type="ECO:0000256" key="1">
    <source>
        <dbReference type="SAM" id="MobiDB-lite"/>
    </source>
</evidence>
<evidence type="ECO:0000313" key="3">
    <source>
        <dbReference type="Proteomes" id="UP000887575"/>
    </source>
</evidence>
<keyword evidence="2" id="KW-0472">Membrane</keyword>
<dbReference type="SUPFAM" id="SSF53649">
    <property type="entry name" value="Alkaline phosphatase-like"/>
    <property type="match status" value="1"/>
</dbReference>
<keyword evidence="3" id="KW-1185">Reference proteome</keyword>
<feature type="transmembrane region" description="Helical" evidence="2">
    <location>
        <begin position="6"/>
        <end position="23"/>
    </location>
</feature>
<keyword evidence="2" id="KW-1133">Transmembrane helix</keyword>
<dbReference type="InterPro" id="IPR004245">
    <property type="entry name" value="DUF229"/>
</dbReference>
<name>A0AAF3F9X1_9BILA</name>
<dbReference type="CDD" id="cd16021">
    <property type="entry name" value="ALP_like"/>
    <property type="match status" value="1"/>
</dbReference>
<dbReference type="Gene3D" id="3.40.720.10">
    <property type="entry name" value="Alkaline Phosphatase, subunit A"/>
    <property type="match status" value="1"/>
</dbReference>
<keyword evidence="2" id="KW-0812">Transmembrane</keyword>
<protein>
    <submittedName>
        <fullName evidence="4">Uncharacterized protein</fullName>
    </submittedName>
</protein>